<dbReference type="EMBL" id="JACBZM010000001">
    <property type="protein sequence ID" value="NYI44638.1"/>
    <property type="molecule type" value="Genomic_DNA"/>
</dbReference>
<feature type="chain" id="PRO_5030812891" evidence="2">
    <location>
        <begin position="46"/>
        <end position="393"/>
    </location>
</feature>
<feature type="region of interest" description="Disordered" evidence="1">
    <location>
        <begin position="253"/>
        <end position="275"/>
    </location>
</feature>
<name>A0A7Z0CMZ0_9ACTN</name>
<accession>A0A7Z0CMZ0</accession>
<dbReference type="Proteomes" id="UP000562045">
    <property type="component" value="Unassembled WGS sequence"/>
</dbReference>
<evidence type="ECO:0000256" key="1">
    <source>
        <dbReference type="SAM" id="MobiDB-lite"/>
    </source>
</evidence>
<sequence>MAAATATAVGGQVRSRAVRRTCWRLTVLLGLSWAALLLLGGTAHAACDDATCEQPAAPAQPGAEVPMVGELLANADEPTTPQPLRQVADLTATALDGLRGTTPAHTPDPAAAVDALPALPAAGAHTPAAAAPSTGIDAAGLLTNTVRDTVEATGEKLTLKDVPSIRATVTPLVDSLTRQVVGTADDAVDTVETLAAPLPLAGGLAQTLRTAVGTLSLASQLAVDATDAVTGSVDEVVGTTAAVIAPVVEQVTHPAGTGDSAGPTTGAGPAPSAADAATGPALGVVTVRLDAPHADLASGTRTLSGPAVPPPDAVALTPVAQPAADTVTALPVPVSGAGFTPGTGGAASAPRPDHPLARVAPEPLAARPATAPVACPAGPMPGTPAADPAFSPD</sequence>
<dbReference type="AlphaFoldDB" id="A0A7Z0CMZ0"/>
<evidence type="ECO:0000256" key="2">
    <source>
        <dbReference type="SAM" id="SignalP"/>
    </source>
</evidence>
<protein>
    <submittedName>
        <fullName evidence="3">Uncharacterized protein</fullName>
    </submittedName>
</protein>
<reference evidence="3 4" key="1">
    <citation type="submission" date="2020-07" db="EMBL/GenBank/DDBJ databases">
        <title>Sequencing the genomes of 1000 actinobacteria strains.</title>
        <authorList>
            <person name="Klenk H.-P."/>
        </authorList>
    </citation>
    <scope>NUCLEOTIDE SEQUENCE [LARGE SCALE GENOMIC DNA]</scope>
    <source>
        <strain evidence="3 4">DSM 15131</strain>
    </source>
</reference>
<organism evidence="3 4">
    <name type="scientific">Nocardioides aromaticivorans</name>
    <dbReference type="NCBI Taxonomy" id="200618"/>
    <lineage>
        <taxon>Bacteria</taxon>
        <taxon>Bacillati</taxon>
        <taxon>Actinomycetota</taxon>
        <taxon>Actinomycetes</taxon>
        <taxon>Propionibacteriales</taxon>
        <taxon>Nocardioidaceae</taxon>
        <taxon>Nocardioides</taxon>
    </lineage>
</organism>
<feature type="compositionally biased region" description="Low complexity" evidence="1">
    <location>
        <begin position="254"/>
        <end position="275"/>
    </location>
</feature>
<evidence type="ECO:0000313" key="3">
    <source>
        <dbReference type="EMBL" id="NYI44638.1"/>
    </source>
</evidence>
<dbReference type="RefSeq" id="WP_179648439.1">
    <property type="nucleotide sequence ID" value="NZ_JACBZM010000001.1"/>
</dbReference>
<keyword evidence="2" id="KW-0732">Signal</keyword>
<evidence type="ECO:0000313" key="4">
    <source>
        <dbReference type="Proteomes" id="UP000562045"/>
    </source>
</evidence>
<proteinExistence type="predicted"/>
<feature type="signal peptide" evidence="2">
    <location>
        <begin position="1"/>
        <end position="45"/>
    </location>
</feature>
<feature type="region of interest" description="Disordered" evidence="1">
    <location>
        <begin position="341"/>
        <end position="393"/>
    </location>
</feature>
<gene>
    <name evidence="3" type="ORF">BJ993_001718</name>
</gene>
<comment type="caution">
    <text evidence="3">The sequence shown here is derived from an EMBL/GenBank/DDBJ whole genome shotgun (WGS) entry which is preliminary data.</text>
</comment>